<dbReference type="Proteomes" id="UP000318453">
    <property type="component" value="Chromosome"/>
</dbReference>
<gene>
    <name evidence="1" type="ORF">FRE64_09540</name>
</gene>
<sequence length="89" mass="9952">MSENKEFSVGDKVKLVASPPYIKTAEPMPMLRPPNVVKLGEEGTILDRRPGNYWAVRFQNGAFLLESSYLEQVTTEDSSSHVESHIDDA</sequence>
<proteinExistence type="predicted"/>
<dbReference type="OrthoDB" id="463889at2"/>
<reference evidence="1" key="1">
    <citation type="submission" date="2019-08" db="EMBL/GenBank/DDBJ databases">
        <title>Carotenoids and Carotenoid Binding Proteins in the Halophilic Cyanobacterium Euhalothece sp. ZM00.</title>
        <authorList>
            <person name="Cho S.M."/>
            <person name="Song J.Y."/>
            <person name="Park Y.-I."/>
        </authorList>
    </citation>
    <scope>NUCLEOTIDE SEQUENCE [LARGE SCALE GENOMIC DNA]</scope>
    <source>
        <strain evidence="1">Z-M001</strain>
    </source>
</reference>
<protein>
    <submittedName>
        <fullName evidence="1">DUF3148 domain-containing protein</fullName>
    </submittedName>
</protein>
<keyword evidence="2" id="KW-1185">Reference proteome</keyword>
<dbReference type="KEGG" id="enn:FRE64_09540"/>
<dbReference type="PANTHER" id="PTHR36799:SF2">
    <property type="entry name" value="PROTEIN CHLORORESPIRATORY REDUCTION 42, CHLOROPLASTIC"/>
    <property type="match status" value="1"/>
</dbReference>
<dbReference type="RefSeq" id="WP_146295854.1">
    <property type="nucleotide sequence ID" value="NZ_CP042326.1"/>
</dbReference>
<evidence type="ECO:0000313" key="2">
    <source>
        <dbReference type="Proteomes" id="UP000318453"/>
    </source>
</evidence>
<dbReference type="EMBL" id="CP042326">
    <property type="protein sequence ID" value="QDZ40169.1"/>
    <property type="molecule type" value="Genomic_DNA"/>
</dbReference>
<name>A0A5B8NPN9_9CHRO</name>
<organism evidence="1 2">
    <name type="scientific">Euhalothece natronophila Z-M001</name>
    <dbReference type="NCBI Taxonomy" id="522448"/>
    <lineage>
        <taxon>Bacteria</taxon>
        <taxon>Bacillati</taxon>
        <taxon>Cyanobacteriota</taxon>
        <taxon>Cyanophyceae</taxon>
        <taxon>Oscillatoriophycideae</taxon>
        <taxon>Chroococcales</taxon>
        <taxon>Halothecacae</taxon>
        <taxon>Halothece cluster</taxon>
        <taxon>Euhalothece</taxon>
    </lineage>
</organism>
<evidence type="ECO:0000313" key="1">
    <source>
        <dbReference type="EMBL" id="QDZ40169.1"/>
    </source>
</evidence>
<accession>A0A5B8NPN9</accession>
<dbReference type="Pfam" id="PF11347">
    <property type="entry name" value="CRR42-like"/>
    <property type="match status" value="1"/>
</dbReference>
<dbReference type="NCBIfam" id="NF045913">
    <property type="entry name" value="RegSipA"/>
    <property type="match status" value="1"/>
</dbReference>
<dbReference type="PANTHER" id="PTHR36799">
    <property type="match status" value="1"/>
</dbReference>
<dbReference type="InterPro" id="IPR021495">
    <property type="entry name" value="CRR42-like"/>
</dbReference>
<dbReference type="AlphaFoldDB" id="A0A5B8NPN9"/>